<dbReference type="EMBL" id="MTYJ01001221">
    <property type="protein sequence ID" value="OWA55670.1"/>
    <property type="molecule type" value="Genomic_DNA"/>
</dbReference>
<dbReference type="AlphaFoldDB" id="A0A9X6RQ94"/>
<comment type="caution">
    <text evidence="2">The sequence shown here is derived from an EMBL/GenBank/DDBJ whole genome shotgun (WGS) entry which is preliminary data.</text>
</comment>
<organism evidence="2 3">
    <name type="scientific">Hypsibius exemplaris</name>
    <name type="common">Freshwater tardigrade</name>
    <dbReference type="NCBI Taxonomy" id="2072580"/>
    <lineage>
        <taxon>Eukaryota</taxon>
        <taxon>Metazoa</taxon>
        <taxon>Ecdysozoa</taxon>
        <taxon>Tardigrada</taxon>
        <taxon>Eutardigrada</taxon>
        <taxon>Parachela</taxon>
        <taxon>Hypsibioidea</taxon>
        <taxon>Hypsibiidae</taxon>
        <taxon>Hypsibius</taxon>
    </lineage>
</organism>
<reference evidence="3" key="1">
    <citation type="submission" date="2017-01" db="EMBL/GenBank/DDBJ databases">
        <title>Comparative genomics of anhydrobiosis in the tardigrade Hypsibius dujardini.</title>
        <authorList>
            <person name="Yoshida Y."/>
            <person name="Koutsovoulos G."/>
            <person name="Laetsch D."/>
            <person name="Stevens L."/>
            <person name="Kumar S."/>
            <person name="Horikawa D."/>
            <person name="Ishino K."/>
            <person name="Komine S."/>
            <person name="Tomita M."/>
            <person name="Blaxter M."/>
            <person name="Arakawa K."/>
        </authorList>
    </citation>
    <scope>NUCLEOTIDE SEQUENCE [LARGE SCALE GENOMIC DNA]</scope>
    <source>
        <strain evidence="3">Z151</strain>
    </source>
</reference>
<keyword evidence="1" id="KW-0732">Signal</keyword>
<keyword evidence="3" id="KW-1185">Reference proteome</keyword>
<gene>
    <name evidence="2" type="ORF">BV898_20058</name>
</gene>
<sequence>MLPLMRYAEMRLLLIDCVSIILPARAVAVEWLSTEIESSEWQDLLEEKFGENGDFASEEGRFATAIDVVA</sequence>
<protein>
    <submittedName>
        <fullName evidence="2">Uncharacterized protein</fullName>
    </submittedName>
</protein>
<evidence type="ECO:0000313" key="2">
    <source>
        <dbReference type="EMBL" id="OWA55670.1"/>
    </source>
</evidence>
<feature type="chain" id="PRO_5040868928" evidence="1">
    <location>
        <begin position="29"/>
        <end position="70"/>
    </location>
</feature>
<feature type="non-terminal residue" evidence="2">
    <location>
        <position position="70"/>
    </location>
</feature>
<name>A0A9X6RQ94_HYPEX</name>
<dbReference type="Proteomes" id="UP000192578">
    <property type="component" value="Unassembled WGS sequence"/>
</dbReference>
<proteinExistence type="predicted"/>
<accession>A0A9X6RQ94</accession>
<evidence type="ECO:0000313" key="3">
    <source>
        <dbReference type="Proteomes" id="UP000192578"/>
    </source>
</evidence>
<evidence type="ECO:0000256" key="1">
    <source>
        <dbReference type="SAM" id="SignalP"/>
    </source>
</evidence>
<feature type="signal peptide" evidence="1">
    <location>
        <begin position="1"/>
        <end position="28"/>
    </location>
</feature>